<dbReference type="InterPro" id="IPR057394">
    <property type="entry name" value="PIGBOS1"/>
</dbReference>
<dbReference type="AlphaFoldDB" id="A0A1V6P658"/>
<sequence length="71" mass="7511">MSRNLFPVVMAIGVGVFTGYYTFQPTFQQLAAERAPATQPYPPAASSLKSAEAPTGDAPPNAAKPEAEKKQ</sequence>
<evidence type="ECO:0000313" key="4">
    <source>
        <dbReference type="Proteomes" id="UP000191522"/>
    </source>
</evidence>
<dbReference type="OrthoDB" id="4093673at2759"/>
<feature type="region of interest" description="Disordered" evidence="1">
    <location>
        <begin position="33"/>
        <end position="71"/>
    </location>
</feature>
<keyword evidence="4" id="KW-1185">Reference proteome</keyword>
<evidence type="ECO:0000256" key="1">
    <source>
        <dbReference type="SAM" id="MobiDB-lite"/>
    </source>
</evidence>
<proteinExistence type="predicted"/>
<dbReference type="Proteomes" id="UP000191522">
    <property type="component" value="Unassembled WGS sequence"/>
</dbReference>
<keyword evidence="2" id="KW-0812">Transmembrane</keyword>
<name>A0A1V6P658_PENDC</name>
<dbReference type="EMBL" id="MDYL01000021">
    <property type="protein sequence ID" value="OQD72461.1"/>
    <property type="molecule type" value="Genomic_DNA"/>
</dbReference>
<comment type="caution">
    <text evidence="3">The sequence shown here is derived from an EMBL/GenBank/DDBJ whole genome shotgun (WGS) entry which is preliminary data.</text>
</comment>
<reference evidence="4" key="1">
    <citation type="journal article" date="2017" name="Nat. Microbiol.">
        <title>Global analysis of biosynthetic gene clusters reveals vast potential of secondary metabolite production in Penicillium species.</title>
        <authorList>
            <person name="Nielsen J.C."/>
            <person name="Grijseels S."/>
            <person name="Prigent S."/>
            <person name="Ji B."/>
            <person name="Dainat J."/>
            <person name="Nielsen K.F."/>
            <person name="Frisvad J.C."/>
            <person name="Workman M."/>
            <person name="Nielsen J."/>
        </authorList>
    </citation>
    <scope>NUCLEOTIDE SEQUENCE [LARGE SCALE GENOMIC DNA]</scope>
    <source>
        <strain evidence="4">IBT 11843</strain>
    </source>
</reference>
<keyword evidence="2" id="KW-0472">Membrane</keyword>
<evidence type="ECO:0000313" key="3">
    <source>
        <dbReference type="EMBL" id="OQD72461.1"/>
    </source>
</evidence>
<feature type="transmembrane region" description="Helical" evidence="2">
    <location>
        <begin position="6"/>
        <end position="23"/>
    </location>
</feature>
<protein>
    <submittedName>
        <fullName evidence="3">Uncharacterized protein</fullName>
    </submittedName>
</protein>
<keyword evidence="2" id="KW-1133">Transmembrane helix</keyword>
<accession>A0A1V6P658</accession>
<gene>
    <name evidence="3" type="ORF">PENDEC_c021G05948</name>
</gene>
<dbReference type="Pfam" id="PF23670">
    <property type="entry name" value="PIGBOS1"/>
    <property type="match status" value="1"/>
</dbReference>
<organism evidence="3 4">
    <name type="scientific">Penicillium decumbens</name>
    <dbReference type="NCBI Taxonomy" id="69771"/>
    <lineage>
        <taxon>Eukaryota</taxon>
        <taxon>Fungi</taxon>
        <taxon>Dikarya</taxon>
        <taxon>Ascomycota</taxon>
        <taxon>Pezizomycotina</taxon>
        <taxon>Eurotiomycetes</taxon>
        <taxon>Eurotiomycetidae</taxon>
        <taxon>Eurotiales</taxon>
        <taxon>Aspergillaceae</taxon>
        <taxon>Penicillium</taxon>
    </lineage>
</organism>
<evidence type="ECO:0000256" key="2">
    <source>
        <dbReference type="SAM" id="Phobius"/>
    </source>
</evidence>